<gene>
    <name evidence="4" type="ORF">DMC30DRAFT_181293</name>
</gene>
<evidence type="ECO:0000256" key="3">
    <source>
        <dbReference type="SAM" id="SignalP"/>
    </source>
</evidence>
<name>A0A5C5FYW4_9BASI</name>
<feature type="transmembrane region" description="Helical" evidence="2">
    <location>
        <begin position="246"/>
        <end position="264"/>
    </location>
</feature>
<dbReference type="OrthoDB" id="8048523at2759"/>
<keyword evidence="3" id="KW-0732">Signal</keyword>
<dbReference type="GO" id="GO:0016020">
    <property type="term" value="C:membrane"/>
    <property type="evidence" value="ECO:0007669"/>
    <property type="project" value="TreeGrafter"/>
</dbReference>
<evidence type="ECO:0008006" key="6">
    <source>
        <dbReference type="Google" id="ProtNLM"/>
    </source>
</evidence>
<feature type="transmembrane region" description="Helical" evidence="2">
    <location>
        <begin position="176"/>
        <end position="195"/>
    </location>
</feature>
<comment type="caution">
    <text evidence="4">The sequence shown here is derived from an EMBL/GenBank/DDBJ whole genome shotgun (WGS) entry which is preliminary data.</text>
</comment>
<evidence type="ECO:0000256" key="2">
    <source>
        <dbReference type="SAM" id="Phobius"/>
    </source>
</evidence>
<keyword evidence="2" id="KW-0812">Transmembrane</keyword>
<keyword evidence="2" id="KW-0472">Membrane</keyword>
<dbReference type="InterPro" id="IPR051415">
    <property type="entry name" value="LAAT-1"/>
</dbReference>
<keyword evidence="2" id="KW-1133">Transmembrane helix</keyword>
<evidence type="ECO:0000313" key="5">
    <source>
        <dbReference type="Proteomes" id="UP000311382"/>
    </source>
</evidence>
<feature type="transmembrane region" description="Helical" evidence="2">
    <location>
        <begin position="134"/>
        <end position="156"/>
    </location>
</feature>
<accession>A0A5C5FYW4</accession>
<dbReference type="AlphaFoldDB" id="A0A5C5FYW4"/>
<feature type="chain" id="PRO_5022698033" description="PQ loop repeat-domain-containing protein" evidence="3">
    <location>
        <begin position="16"/>
        <end position="486"/>
    </location>
</feature>
<dbReference type="EMBL" id="SOZI01000036">
    <property type="protein sequence ID" value="TNY21835.1"/>
    <property type="molecule type" value="Genomic_DNA"/>
</dbReference>
<organism evidence="4 5">
    <name type="scientific">Rhodotorula diobovata</name>
    <dbReference type="NCBI Taxonomy" id="5288"/>
    <lineage>
        <taxon>Eukaryota</taxon>
        <taxon>Fungi</taxon>
        <taxon>Dikarya</taxon>
        <taxon>Basidiomycota</taxon>
        <taxon>Pucciniomycotina</taxon>
        <taxon>Microbotryomycetes</taxon>
        <taxon>Sporidiobolales</taxon>
        <taxon>Sporidiobolaceae</taxon>
        <taxon>Rhodotorula</taxon>
    </lineage>
</organism>
<feature type="region of interest" description="Disordered" evidence="1">
    <location>
        <begin position="350"/>
        <end position="486"/>
    </location>
</feature>
<evidence type="ECO:0000256" key="1">
    <source>
        <dbReference type="SAM" id="MobiDB-lite"/>
    </source>
</evidence>
<feature type="transmembrane region" description="Helical" evidence="2">
    <location>
        <begin position="44"/>
        <end position="66"/>
    </location>
</feature>
<feature type="transmembrane region" description="Helical" evidence="2">
    <location>
        <begin position="215"/>
        <end position="234"/>
    </location>
</feature>
<feature type="compositionally biased region" description="Basic and acidic residues" evidence="1">
    <location>
        <begin position="364"/>
        <end position="382"/>
    </location>
</feature>
<dbReference type="PANTHER" id="PTHR16201:SF44">
    <property type="entry name" value="SEVEN TRANSMEMBRANE PROTEIN 1"/>
    <property type="match status" value="1"/>
</dbReference>
<evidence type="ECO:0000313" key="4">
    <source>
        <dbReference type="EMBL" id="TNY21835.1"/>
    </source>
</evidence>
<keyword evidence="5" id="KW-1185">Reference proteome</keyword>
<dbReference type="PANTHER" id="PTHR16201">
    <property type="entry name" value="SEVEN TRANSMEMBRANE PROTEIN 1-RELATED"/>
    <property type="match status" value="1"/>
</dbReference>
<protein>
    <recommendedName>
        <fullName evidence="6">PQ loop repeat-domain-containing protein</fullName>
    </recommendedName>
</protein>
<proteinExistence type="predicted"/>
<dbReference type="Proteomes" id="UP000311382">
    <property type="component" value="Unassembled WGS sequence"/>
</dbReference>
<feature type="signal peptide" evidence="3">
    <location>
        <begin position="1"/>
        <end position="15"/>
    </location>
</feature>
<feature type="transmembrane region" description="Helical" evidence="2">
    <location>
        <begin position="6"/>
        <end position="32"/>
    </location>
</feature>
<reference evidence="4 5" key="1">
    <citation type="submission" date="2019-03" db="EMBL/GenBank/DDBJ databases">
        <title>Rhodosporidium diobovatum UCD-FST 08-225 genome sequencing, assembly, and annotation.</title>
        <authorList>
            <person name="Fakankun I.U."/>
            <person name="Fristensky B."/>
            <person name="Levin D.B."/>
        </authorList>
    </citation>
    <scope>NUCLEOTIDE SEQUENCE [LARGE SCALE GENOMIC DNA]</scope>
    <source>
        <strain evidence="4 5">UCD-FST 08-225</strain>
    </source>
</reference>
<feature type="compositionally biased region" description="Basic and acidic residues" evidence="1">
    <location>
        <begin position="396"/>
        <end position="416"/>
    </location>
</feature>
<sequence>MAAFTLAMLISSCLGWVTVGVAMAAFVPLIAMNAVQRRSGTGPGFLAAWIGGDIVNLAGLALLGAAPTQVVLAAWYCIADGTLAIELFCFGHSDWGTRDPRKAHDLIRRIQRHDTPWWWRVTAHFRNFTVWDDIVLLCVLVLLCTTAWGAWAVVGLWLHPDTFSVHIPTEWDTKSFALGITASLIFSFARIPEIISGERRSKRNEEPIHELDDPLWWYLIIENFFNLAAIFTLSQKVDYIKVESPWIIGSLLSIAFDSILLWRVTVWRKRFYNPDNPVHMALKAEDDARKAKRKHLKDELEEREEEWALQDILAAADKPKEKVAPDAPYWEKRRVKKHNKQIDHVNKEFKENESHPVIQRVHNRIKDRADRDAAIDKYDAHVAKHGRGPPSDLEERDEKRDARRDHVAVPVEHDDSSATDQSGGEGSPLRPRRQSATDIHEDVPPSPRYRSRLSFGGSRPSSRAQAAAHPEARERRSSRGSLYGDD</sequence>